<organism evidence="2 4">
    <name type="scientific">Medicago truncatula</name>
    <name type="common">Barrel medic</name>
    <name type="synonym">Medicago tribuloides</name>
    <dbReference type="NCBI Taxonomy" id="3880"/>
    <lineage>
        <taxon>Eukaryota</taxon>
        <taxon>Viridiplantae</taxon>
        <taxon>Streptophyta</taxon>
        <taxon>Embryophyta</taxon>
        <taxon>Tracheophyta</taxon>
        <taxon>Spermatophyta</taxon>
        <taxon>Magnoliopsida</taxon>
        <taxon>eudicotyledons</taxon>
        <taxon>Gunneridae</taxon>
        <taxon>Pentapetalae</taxon>
        <taxon>rosids</taxon>
        <taxon>fabids</taxon>
        <taxon>Fabales</taxon>
        <taxon>Fabaceae</taxon>
        <taxon>Papilionoideae</taxon>
        <taxon>50 kb inversion clade</taxon>
        <taxon>NPAAA clade</taxon>
        <taxon>Hologalegina</taxon>
        <taxon>IRL clade</taxon>
        <taxon>Trifolieae</taxon>
        <taxon>Medicago</taxon>
    </lineage>
</organism>
<accession>G7ZYH7</accession>
<dbReference type="SUPFAM" id="SSF47370">
    <property type="entry name" value="Bromodomain"/>
    <property type="match status" value="1"/>
</dbReference>
<protein>
    <submittedName>
        <fullName evidence="2 3">Uncharacterized protein</fullName>
    </submittedName>
</protein>
<dbReference type="EMBL" id="CM001219">
    <property type="protein sequence ID" value="KEH34217.1"/>
    <property type="molecule type" value="Genomic_DNA"/>
</dbReference>
<evidence type="ECO:0000313" key="3">
    <source>
        <dbReference type="EnsemblPlants" id="KEH34217"/>
    </source>
</evidence>
<dbReference type="PaxDb" id="3880-AES84265"/>
<proteinExistence type="predicted"/>
<dbReference type="EnsemblPlants" id="KEH34217">
    <property type="protein sequence ID" value="KEH34217"/>
    <property type="gene ID" value="MTR_3g463160"/>
</dbReference>
<dbReference type="InterPro" id="IPR051831">
    <property type="entry name" value="Bromodomain_contain_prot"/>
</dbReference>
<evidence type="ECO:0000256" key="1">
    <source>
        <dbReference type="ARBA" id="ARBA00023117"/>
    </source>
</evidence>
<dbReference type="PANTHER" id="PTHR22881:SF26">
    <property type="entry name" value="BROMODOMAIN CONTAINING PROTEIN, EXPRESSED"/>
    <property type="match status" value="1"/>
</dbReference>
<keyword evidence="4" id="KW-1185">Reference proteome</keyword>
<dbReference type="InterPro" id="IPR036427">
    <property type="entry name" value="Bromodomain-like_sf"/>
</dbReference>
<dbReference type="Gene3D" id="1.20.920.10">
    <property type="entry name" value="Bromodomain-like"/>
    <property type="match status" value="1"/>
</dbReference>
<gene>
    <name evidence="2" type="ordered locus">MTR_3g463160</name>
</gene>
<reference evidence="2 4" key="2">
    <citation type="journal article" date="2014" name="BMC Genomics">
        <title>An improved genome release (version Mt4.0) for the model legume Medicago truncatula.</title>
        <authorList>
            <person name="Tang H."/>
            <person name="Krishnakumar V."/>
            <person name="Bidwell S."/>
            <person name="Rosen B."/>
            <person name="Chan A."/>
            <person name="Zhou S."/>
            <person name="Gentzbittel L."/>
            <person name="Childs K.L."/>
            <person name="Yandell M."/>
            <person name="Gundlach H."/>
            <person name="Mayer K.F."/>
            <person name="Schwartz D.C."/>
            <person name="Town C.D."/>
        </authorList>
    </citation>
    <scope>GENOME REANNOTATION</scope>
    <source>
        <strain evidence="2">A17</strain>
        <strain evidence="3 4">cv. Jemalong A17</strain>
    </source>
</reference>
<dbReference type="Proteomes" id="UP000002051">
    <property type="component" value="Chromosome 3"/>
</dbReference>
<reference evidence="3" key="3">
    <citation type="submission" date="2015-04" db="UniProtKB">
        <authorList>
            <consortium name="EnsemblPlants"/>
        </authorList>
    </citation>
    <scope>IDENTIFICATION</scope>
    <source>
        <strain evidence="3">cv. Jemalong A17</strain>
    </source>
</reference>
<sequence>MNMSKKCRLLWIYHHGETCTCGSGRGPRYTVLICVGSRNLQALTQSRHSTIRVSDTRTPLSFVDQHAAVNMYPGPVHTTRHTLGIGFARSSKRKRVRFEDEEEFIEKRKSSGVLEHLGDFNEDDKHDDPTKKGCNKRTLYQEISSFKVKNYHIVKKPMDFGTMRAKVVEGMYESFACSWAIWKERNNCVFNNKRDAFLLCFNVWSVYPKTLRHHKVEETMLLILRFLKHKRGSCNKSLVSEFQNAKKPNIQLLYWKLKINPGNYKDSLLRFVKVYGPIAQKVATKILEGLKFKQLSNGNTFTSNIVKTILTPEHISMATTQPTKLNSVDKMLTPTFPFVK</sequence>
<keyword evidence="1" id="KW-0103">Bromodomain</keyword>
<dbReference type="HOGENOM" id="CLU_817287_0_0_1"/>
<evidence type="ECO:0000313" key="4">
    <source>
        <dbReference type="Proteomes" id="UP000002051"/>
    </source>
</evidence>
<dbReference type="AlphaFoldDB" id="G7ZYH7"/>
<evidence type="ECO:0000313" key="2">
    <source>
        <dbReference type="EMBL" id="KEH34217.1"/>
    </source>
</evidence>
<reference evidence="2 4" key="1">
    <citation type="journal article" date="2011" name="Nature">
        <title>The Medicago genome provides insight into the evolution of rhizobial symbioses.</title>
        <authorList>
            <person name="Young N.D."/>
            <person name="Debelle F."/>
            <person name="Oldroyd G.E."/>
            <person name="Geurts R."/>
            <person name="Cannon S.B."/>
            <person name="Udvardi M.K."/>
            <person name="Benedito V.A."/>
            <person name="Mayer K.F."/>
            <person name="Gouzy J."/>
            <person name="Schoof H."/>
            <person name="Van de Peer Y."/>
            <person name="Proost S."/>
            <person name="Cook D.R."/>
            <person name="Meyers B.C."/>
            <person name="Spannagl M."/>
            <person name="Cheung F."/>
            <person name="De Mita S."/>
            <person name="Krishnakumar V."/>
            <person name="Gundlach H."/>
            <person name="Zhou S."/>
            <person name="Mudge J."/>
            <person name="Bharti A.K."/>
            <person name="Murray J.D."/>
            <person name="Naoumkina M.A."/>
            <person name="Rosen B."/>
            <person name="Silverstein K.A."/>
            <person name="Tang H."/>
            <person name="Rombauts S."/>
            <person name="Zhao P.X."/>
            <person name="Zhou P."/>
            <person name="Barbe V."/>
            <person name="Bardou P."/>
            <person name="Bechner M."/>
            <person name="Bellec A."/>
            <person name="Berger A."/>
            <person name="Berges H."/>
            <person name="Bidwell S."/>
            <person name="Bisseling T."/>
            <person name="Choisne N."/>
            <person name="Couloux A."/>
            <person name="Denny R."/>
            <person name="Deshpande S."/>
            <person name="Dai X."/>
            <person name="Doyle J.J."/>
            <person name="Dudez A.M."/>
            <person name="Farmer A.D."/>
            <person name="Fouteau S."/>
            <person name="Franken C."/>
            <person name="Gibelin C."/>
            <person name="Gish J."/>
            <person name="Goldstein S."/>
            <person name="Gonzalez A.J."/>
            <person name="Green P.J."/>
            <person name="Hallab A."/>
            <person name="Hartog M."/>
            <person name="Hua A."/>
            <person name="Humphray S.J."/>
            <person name="Jeong D.H."/>
            <person name="Jing Y."/>
            <person name="Jocker A."/>
            <person name="Kenton S.M."/>
            <person name="Kim D.J."/>
            <person name="Klee K."/>
            <person name="Lai H."/>
            <person name="Lang C."/>
            <person name="Lin S."/>
            <person name="Macmil S.L."/>
            <person name="Magdelenat G."/>
            <person name="Matthews L."/>
            <person name="McCorrison J."/>
            <person name="Monaghan E.L."/>
            <person name="Mun J.H."/>
            <person name="Najar F.Z."/>
            <person name="Nicholson C."/>
            <person name="Noirot C."/>
            <person name="O'Bleness M."/>
            <person name="Paule C.R."/>
            <person name="Poulain J."/>
            <person name="Prion F."/>
            <person name="Qin B."/>
            <person name="Qu C."/>
            <person name="Retzel E.F."/>
            <person name="Riddle C."/>
            <person name="Sallet E."/>
            <person name="Samain S."/>
            <person name="Samson N."/>
            <person name="Sanders I."/>
            <person name="Saurat O."/>
            <person name="Scarpelli C."/>
            <person name="Schiex T."/>
            <person name="Segurens B."/>
            <person name="Severin A.J."/>
            <person name="Sherrier D.J."/>
            <person name="Shi R."/>
            <person name="Sims S."/>
            <person name="Singer S.R."/>
            <person name="Sinharoy S."/>
            <person name="Sterck L."/>
            <person name="Viollet A."/>
            <person name="Wang B.B."/>
            <person name="Wang K."/>
            <person name="Wang M."/>
            <person name="Wang X."/>
            <person name="Warfsmann J."/>
            <person name="Weissenbach J."/>
            <person name="White D.D."/>
            <person name="White J.D."/>
            <person name="Wiley G.B."/>
            <person name="Wincker P."/>
            <person name="Xing Y."/>
            <person name="Yang L."/>
            <person name="Yao Z."/>
            <person name="Ying F."/>
            <person name="Zhai J."/>
            <person name="Zhou L."/>
            <person name="Zuber A."/>
            <person name="Denarie J."/>
            <person name="Dixon R.A."/>
            <person name="May G.D."/>
            <person name="Schwartz D.C."/>
            <person name="Rogers J."/>
            <person name="Quetier F."/>
            <person name="Town C.D."/>
            <person name="Roe B.A."/>
        </authorList>
    </citation>
    <scope>NUCLEOTIDE SEQUENCE [LARGE SCALE GENOMIC DNA]</scope>
    <source>
        <strain evidence="2">A17</strain>
        <strain evidence="3 4">cv. Jemalong A17</strain>
    </source>
</reference>
<dbReference type="PANTHER" id="PTHR22881">
    <property type="entry name" value="BROMODOMAIN CONTAINING PROTEIN"/>
    <property type="match status" value="1"/>
</dbReference>
<name>G7ZYH7_MEDTR</name>